<gene>
    <name evidence="1" type="ORF">SMB34_04575</name>
</gene>
<reference evidence="1 2" key="1">
    <citation type="submission" date="2013-07" db="EMBL/GenBank/DDBJ databases">
        <title>Thalassospira permensis NBRC 106175 Genome Sequencing.</title>
        <authorList>
            <person name="Lai Q."/>
            <person name="Shao Z."/>
        </authorList>
    </citation>
    <scope>NUCLEOTIDE SEQUENCE [LARGE SCALE GENOMIC DNA]</scope>
    <source>
        <strain evidence="1 2">NBRC 106175</strain>
    </source>
</reference>
<comment type="caution">
    <text evidence="1">The sequence shown here is derived from an EMBL/GenBank/DDBJ whole genome shotgun (WGS) entry which is preliminary data.</text>
</comment>
<keyword evidence="2" id="KW-1185">Reference proteome</keyword>
<protein>
    <submittedName>
        <fullName evidence="1">Uncharacterized protein</fullName>
    </submittedName>
</protein>
<evidence type="ECO:0000313" key="2">
    <source>
        <dbReference type="Proteomes" id="UP000027463"/>
    </source>
</evidence>
<accession>A0ABR4TMC7</accession>
<name>A0ABR4TMC7_9PROT</name>
<proteinExistence type="predicted"/>
<sequence length="30" mass="3536">MADGRFLQGLTSKDKIMRINSRQKRDLPFL</sequence>
<evidence type="ECO:0000313" key="1">
    <source>
        <dbReference type="EMBL" id="KEO55690.1"/>
    </source>
</evidence>
<dbReference type="EMBL" id="AUNC01000023">
    <property type="protein sequence ID" value="KEO55690.1"/>
    <property type="molecule type" value="Genomic_DNA"/>
</dbReference>
<dbReference type="Proteomes" id="UP000027463">
    <property type="component" value="Unassembled WGS sequence"/>
</dbReference>
<organism evidence="1 2">
    <name type="scientific">Thalassospira permensis NBRC 106175</name>
    <dbReference type="NCBI Taxonomy" id="1353532"/>
    <lineage>
        <taxon>Bacteria</taxon>
        <taxon>Pseudomonadati</taxon>
        <taxon>Pseudomonadota</taxon>
        <taxon>Alphaproteobacteria</taxon>
        <taxon>Rhodospirillales</taxon>
        <taxon>Thalassospiraceae</taxon>
        <taxon>Thalassospira</taxon>
    </lineage>
</organism>